<dbReference type="InterPro" id="IPR052215">
    <property type="entry name" value="Plant_ABCG"/>
</dbReference>
<sequence length="206" mass="23906">MVHFHPGFSRYLFFVLDLYASVTVVESLMMVIASVVHNFLMGIVIEAGIQGIFMVVSWFFRLPHDIPKPVWRYPVSYITFDFWVIQIEVNRSKWVDLSVIFSMIIIYRVIFFIMIKISEEVTPWVRGYVARRKMQQKEAGFPCPTLRNPSDHFLRCINSDFDKVKATLRGSIKFGQCNDDPIDKMTTAEAIRILILISLVSAMTIL</sequence>
<feature type="transmembrane region" description="Helical" evidence="3">
    <location>
        <begin position="39"/>
        <end position="60"/>
    </location>
</feature>
<keyword evidence="2" id="KW-0813">Transport</keyword>
<evidence type="ECO:0000313" key="5">
    <source>
        <dbReference type="Proteomes" id="UP001291623"/>
    </source>
</evidence>
<comment type="similarity">
    <text evidence="1">Belongs to the ABC transporter superfamily. ABCG family. Eye pigment precursor importer (TC 3.A.1.204) subfamily.</text>
</comment>
<keyword evidence="3" id="KW-1133">Transmembrane helix</keyword>
<dbReference type="EMBL" id="JAVYJV010000005">
    <property type="protein sequence ID" value="KAK4370784.1"/>
    <property type="molecule type" value="Genomic_DNA"/>
</dbReference>
<name>A0AAE1SHF0_9SOLA</name>
<accession>A0AAE1SHF0</accession>
<feature type="transmembrane region" description="Helical" evidence="3">
    <location>
        <begin position="12"/>
        <end position="33"/>
    </location>
</feature>
<feature type="transmembrane region" description="Helical" evidence="3">
    <location>
        <begin position="94"/>
        <end position="115"/>
    </location>
</feature>
<evidence type="ECO:0000313" key="4">
    <source>
        <dbReference type="EMBL" id="KAK4370784.1"/>
    </source>
</evidence>
<reference evidence="4" key="1">
    <citation type="submission" date="2023-12" db="EMBL/GenBank/DDBJ databases">
        <title>Genome assembly of Anisodus tanguticus.</title>
        <authorList>
            <person name="Wang Y.-J."/>
        </authorList>
    </citation>
    <scope>NUCLEOTIDE SEQUENCE</scope>
    <source>
        <strain evidence="4">KB-2021</strain>
        <tissue evidence="4">Leaf</tissue>
    </source>
</reference>
<gene>
    <name evidence="4" type="ORF">RND71_010259</name>
</gene>
<dbReference type="PANTHER" id="PTHR48042:SF3">
    <property type="entry name" value="ABC TRANSPORTER DOMAIN-CONTAINING PROTEIN"/>
    <property type="match status" value="1"/>
</dbReference>
<dbReference type="AlphaFoldDB" id="A0AAE1SHF0"/>
<proteinExistence type="inferred from homology"/>
<evidence type="ECO:0000256" key="1">
    <source>
        <dbReference type="ARBA" id="ARBA00005814"/>
    </source>
</evidence>
<comment type="caution">
    <text evidence="4">The sequence shown here is derived from an EMBL/GenBank/DDBJ whole genome shotgun (WGS) entry which is preliminary data.</text>
</comment>
<evidence type="ECO:0000256" key="2">
    <source>
        <dbReference type="ARBA" id="ARBA00022448"/>
    </source>
</evidence>
<evidence type="ECO:0000256" key="3">
    <source>
        <dbReference type="SAM" id="Phobius"/>
    </source>
</evidence>
<keyword evidence="5" id="KW-1185">Reference proteome</keyword>
<organism evidence="4 5">
    <name type="scientific">Anisodus tanguticus</name>
    <dbReference type="NCBI Taxonomy" id="243964"/>
    <lineage>
        <taxon>Eukaryota</taxon>
        <taxon>Viridiplantae</taxon>
        <taxon>Streptophyta</taxon>
        <taxon>Embryophyta</taxon>
        <taxon>Tracheophyta</taxon>
        <taxon>Spermatophyta</taxon>
        <taxon>Magnoliopsida</taxon>
        <taxon>eudicotyledons</taxon>
        <taxon>Gunneridae</taxon>
        <taxon>Pentapetalae</taxon>
        <taxon>asterids</taxon>
        <taxon>lamiids</taxon>
        <taxon>Solanales</taxon>
        <taxon>Solanaceae</taxon>
        <taxon>Solanoideae</taxon>
        <taxon>Hyoscyameae</taxon>
        <taxon>Anisodus</taxon>
    </lineage>
</organism>
<dbReference type="Proteomes" id="UP001291623">
    <property type="component" value="Unassembled WGS sequence"/>
</dbReference>
<keyword evidence="3" id="KW-0472">Membrane</keyword>
<keyword evidence="3" id="KW-0812">Transmembrane</keyword>
<dbReference type="PANTHER" id="PTHR48042">
    <property type="entry name" value="ABC TRANSPORTER G FAMILY MEMBER 11"/>
    <property type="match status" value="1"/>
</dbReference>
<protein>
    <submittedName>
        <fullName evidence="4">Uncharacterized protein</fullName>
    </submittedName>
</protein>